<evidence type="ECO:0000256" key="2">
    <source>
        <dbReference type="ARBA" id="ARBA00023172"/>
    </source>
</evidence>
<dbReference type="GO" id="GO:0015074">
    <property type="term" value="P:DNA integration"/>
    <property type="evidence" value="ECO:0007669"/>
    <property type="project" value="InterPro"/>
</dbReference>
<dbReference type="PANTHER" id="PTHR35617:SF3">
    <property type="entry name" value="CORE-BINDING (CB) DOMAIN-CONTAINING PROTEIN"/>
    <property type="match status" value="1"/>
</dbReference>
<dbReference type="SUPFAM" id="SSF56349">
    <property type="entry name" value="DNA breaking-rejoining enzymes"/>
    <property type="match status" value="1"/>
</dbReference>
<evidence type="ECO:0000256" key="1">
    <source>
        <dbReference type="ARBA" id="ARBA00023125"/>
    </source>
</evidence>
<evidence type="ECO:0000313" key="4">
    <source>
        <dbReference type="EMBL" id="VEN39914.1"/>
    </source>
</evidence>
<dbReference type="Proteomes" id="UP000410492">
    <property type="component" value="Unassembled WGS sequence"/>
</dbReference>
<evidence type="ECO:0000313" key="5">
    <source>
        <dbReference type="Proteomes" id="UP000410492"/>
    </source>
</evidence>
<dbReference type="InterPro" id="IPR013762">
    <property type="entry name" value="Integrase-like_cat_sf"/>
</dbReference>
<dbReference type="GO" id="GO:0006310">
    <property type="term" value="P:DNA recombination"/>
    <property type="evidence" value="ECO:0007669"/>
    <property type="project" value="UniProtKB-KW"/>
</dbReference>
<protein>
    <recommendedName>
        <fullName evidence="3">Tyr recombinase domain-containing protein</fullName>
    </recommendedName>
</protein>
<dbReference type="Gene3D" id="1.10.150.130">
    <property type="match status" value="1"/>
</dbReference>
<keyword evidence="5" id="KW-1185">Reference proteome</keyword>
<gene>
    <name evidence="4" type="ORF">CALMAC_LOCUS4269</name>
</gene>
<accession>A0A653BW95</accession>
<reference evidence="4 5" key="1">
    <citation type="submission" date="2019-01" db="EMBL/GenBank/DDBJ databases">
        <authorList>
            <person name="Sayadi A."/>
        </authorList>
    </citation>
    <scope>NUCLEOTIDE SEQUENCE [LARGE SCALE GENOMIC DNA]</scope>
</reference>
<dbReference type="OrthoDB" id="6764752at2759"/>
<feature type="domain" description="Tyr recombinase" evidence="3">
    <location>
        <begin position="129"/>
        <end position="335"/>
    </location>
</feature>
<organism evidence="4 5">
    <name type="scientific">Callosobruchus maculatus</name>
    <name type="common">Southern cowpea weevil</name>
    <name type="synonym">Pulse bruchid</name>
    <dbReference type="NCBI Taxonomy" id="64391"/>
    <lineage>
        <taxon>Eukaryota</taxon>
        <taxon>Metazoa</taxon>
        <taxon>Ecdysozoa</taxon>
        <taxon>Arthropoda</taxon>
        <taxon>Hexapoda</taxon>
        <taxon>Insecta</taxon>
        <taxon>Pterygota</taxon>
        <taxon>Neoptera</taxon>
        <taxon>Endopterygota</taxon>
        <taxon>Coleoptera</taxon>
        <taxon>Polyphaga</taxon>
        <taxon>Cucujiformia</taxon>
        <taxon>Chrysomeloidea</taxon>
        <taxon>Chrysomelidae</taxon>
        <taxon>Bruchinae</taxon>
        <taxon>Bruchini</taxon>
        <taxon>Callosobruchus</taxon>
    </lineage>
</organism>
<dbReference type="Pfam" id="PF00589">
    <property type="entry name" value="Phage_integrase"/>
    <property type="match status" value="1"/>
</dbReference>
<dbReference type="PANTHER" id="PTHR35617">
    <property type="entry name" value="PHAGE_INTEGRASE DOMAIN-CONTAINING PROTEIN"/>
    <property type="match status" value="1"/>
</dbReference>
<dbReference type="InterPro" id="IPR011010">
    <property type="entry name" value="DNA_brk_join_enz"/>
</dbReference>
<dbReference type="AlphaFoldDB" id="A0A653BW95"/>
<dbReference type="InterPro" id="IPR002104">
    <property type="entry name" value="Integrase_catalytic"/>
</dbReference>
<name>A0A653BW95_CALMS</name>
<sequence length="341" mass="38204">MSDAIKDTPSSVEEPYIGGRNCIIEALKRGNVPSEALKICLASITDATISQYNSSLHAWWKFCATNKLNVFTPTIPMVLKFLTHQFDSGSSYSTINTHRAALSQILGPNLSEDFRIKRFFQGLRHLRPSQPKYRSTWDPSVVLDYIKKLSSSSSSLQHLTYKTTMLLALATGQRVQTLASIDLGNLHIFPERRDIHITKPLKTTHTSKTQTTLVVPFFTEDADICPAKAVLSYLEETKTIRGNIKNLFITFKKPYHPASTQTISRWLKTTLKLSGVDVSLFGAHSTRHASTSSAARKGVHFDSIRLAAGWTEKSKMFAIFYNKPLTHNRLEFAHSVLSSIT</sequence>
<proteinExistence type="predicted"/>
<dbReference type="PROSITE" id="PS51898">
    <property type="entry name" value="TYR_RECOMBINASE"/>
    <property type="match status" value="1"/>
</dbReference>
<dbReference type="Gene3D" id="1.10.443.10">
    <property type="entry name" value="Intergrase catalytic core"/>
    <property type="match status" value="1"/>
</dbReference>
<keyword evidence="1" id="KW-0238">DNA-binding</keyword>
<dbReference type="EMBL" id="CAACVG010006103">
    <property type="protein sequence ID" value="VEN39914.1"/>
    <property type="molecule type" value="Genomic_DNA"/>
</dbReference>
<dbReference type="InterPro" id="IPR010998">
    <property type="entry name" value="Integrase_recombinase_N"/>
</dbReference>
<dbReference type="GO" id="GO:0003677">
    <property type="term" value="F:DNA binding"/>
    <property type="evidence" value="ECO:0007669"/>
    <property type="project" value="UniProtKB-KW"/>
</dbReference>
<keyword evidence="2" id="KW-0233">DNA recombination</keyword>
<evidence type="ECO:0000259" key="3">
    <source>
        <dbReference type="PROSITE" id="PS51898"/>
    </source>
</evidence>